<feature type="transmembrane region" description="Helical" evidence="1">
    <location>
        <begin position="12"/>
        <end position="34"/>
    </location>
</feature>
<dbReference type="AlphaFoldDB" id="A0A7N0RAT0"/>
<keyword evidence="3" id="KW-1185">Reference proteome</keyword>
<evidence type="ECO:0000313" key="3">
    <source>
        <dbReference type="Proteomes" id="UP000594263"/>
    </source>
</evidence>
<keyword evidence="1" id="KW-1133">Transmembrane helix</keyword>
<accession>A0A7N0RAT0</accession>
<proteinExistence type="predicted"/>
<evidence type="ECO:0000256" key="1">
    <source>
        <dbReference type="SAM" id="Phobius"/>
    </source>
</evidence>
<dbReference type="EnsemblPlants" id="Kaladp0006s0129.1.v1.1">
    <property type="protein sequence ID" value="Kaladp0006s0129.1.v1.1"/>
    <property type="gene ID" value="Kaladp0006s0129.v1.1"/>
</dbReference>
<dbReference type="Proteomes" id="UP000594263">
    <property type="component" value="Unplaced"/>
</dbReference>
<keyword evidence="1" id="KW-0812">Transmembrane</keyword>
<dbReference type="Gramene" id="Kaladp0006s0129.1.v1.1">
    <property type="protein sequence ID" value="Kaladp0006s0129.1.v1.1"/>
    <property type="gene ID" value="Kaladp0006s0129.v1.1"/>
</dbReference>
<name>A0A7N0RAT0_KALFE</name>
<protein>
    <submittedName>
        <fullName evidence="2">Uncharacterized protein</fullName>
    </submittedName>
</protein>
<evidence type="ECO:0000313" key="2">
    <source>
        <dbReference type="EnsemblPlants" id="Kaladp0006s0129.1.v1.1"/>
    </source>
</evidence>
<reference evidence="2" key="1">
    <citation type="submission" date="2021-01" db="UniProtKB">
        <authorList>
            <consortium name="EnsemblPlants"/>
        </authorList>
    </citation>
    <scope>IDENTIFICATION</scope>
</reference>
<keyword evidence="1" id="KW-0472">Membrane</keyword>
<organism evidence="2 3">
    <name type="scientific">Kalanchoe fedtschenkoi</name>
    <name type="common">Lavender scallops</name>
    <name type="synonym">South American air plant</name>
    <dbReference type="NCBI Taxonomy" id="63787"/>
    <lineage>
        <taxon>Eukaryota</taxon>
        <taxon>Viridiplantae</taxon>
        <taxon>Streptophyta</taxon>
        <taxon>Embryophyta</taxon>
        <taxon>Tracheophyta</taxon>
        <taxon>Spermatophyta</taxon>
        <taxon>Magnoliopsida</taxon>
        <taxon>eudicotyledons</taxon>
        <taxon>Gunneridae</taxon>
        <taxon>Pentapetalae</taxon>
        <taxon>Saxifragales</taxon>
        <taxon>Crassulaceae</taxon>
        <taxon>Kalanchoe</taxon>
    </lineage>
</organism>
<sequence length="72" mass="8107">SLTKSSKPYKAFVVLVHIVPNHMVLSVSITRILVRKFIHESRSRKGSFPITDSNLLSNPKQSLNICSCKIKI</sequence>